<dbReference type="PANTHER" id="PTHR35563">
    <property type="entry name" value="BARREL METAL-DEPENDENT HYDROLASE, PUTATIVE (AFU_ORTHOLOGUE AFUA_1G16240)-RELATED"/>
    <property type="match status" value="1"/>
</dbReference>
<evidence type="ECO:0000313" key="2">
    <source>
        <dbReference type="EMBL" id="SMC30293.1"/>
    </source>
</evidence>
<keyword evidence="3" id="KW-1185">Reference proteome</keyword>
<dbReference type="OrthoDB" id="9787654at2"/>
<reference evidence="2 3" key="1">
    <citation type="submission" date="2017-04" db="EMBL/GenBank/DDBJ databases">
        <authorList>
            <person name="Afonso C.L."/>
            <person name="Miller P.J."/>
            <person name="Scott M.A."/>
            <person name="Spackman E."/>
            <person name="Goraichik I."/>
            <person name="Dimitrov K.M."/>
            <person name="Suarez D.L."/>
            <person name="Swayne D.E."/>
        </authorList>
    </citation>
    <scope>NUCLEOTIDE SEQUENCE [LARGE SCALE GENOMIC DNA]</scope>
    <source>
        <strain evidence="2 3">VK13</strain>
    </source>
</reference>
<dbReference type="InterPro" id="IPR032466">
    <property type="entry name" value="Metal_Hydrolase"/>
</dbReference>
<dbReference type="PANTHER" id="PTHR35563:SF2">
    <property type="entry name" value="BARREL METAL-DEPENDENT HYDROLASE, PUTATIVE (AFU_ORTHOLOGUE AFUA_1G16240)-RELATED"/>
    <property type="match status" value="1"/>
</dbReference>
<dbReference type="Proteomes" id="UP000192708">
    <property type="component" value="Unassembled WGS sequence"/>
</dbReference>
<dbReference type="RefSeq" id="WP_084281933.1">
    <property type="nucleotide sequence ID" value="NZ_FWXJ01000001.1"/>
</dbReference>
<evidence type="ECO:0000313" key="3">
    <source>
        <dbReference type="Proteomes" id="UP000192708"/>
    </source>
</evidence>
<organism evidence="2 3">
    <name type="scientific">Polynucleobacter kasalickyi</name>
    <dbReference type="NCBI Taxonomy" id="1938817"/>
    <lineage>
        <taxon>Bacteria</taxon>
        <taxon>Pseudomonadati</taxon>
        <taxon>Pseudomonadota</taxon>
        <taxon>Betaproteobacteria</taxon>
        <taxon>Burkholderiales</taxon>
        <taxon>Burkholderiaceae</taxon>
        <taxon>Polynucleobacter</taxon>
    </lineage>
</organism>
<evidence type="ECO:0000259" key="1">
    <source>
        <dbReference type="Pfam" id="PF04909"/>
    </source>
</evidence>
<accession>A0A1W1Y2A0</accession>
<dbReference type="SUPFAM" id="SSF51556">
    <property type="entry name" value="Metallo-dependent hydrolases"/>
    <property type="match status" value="1"/>
</dbReference>
<dbReference type="GO" id="GO:0016787">
    <property type="term" value="F:hydrolase activity"/>
    <property type="evidence" value="ECO:0007669"/>
    <property type="project" value="InterPro"/>
</dbReference>
<sequence length="290" mass="32363">MTELIKTYLDEIAPVNLKLPALACDSHFHIFGPASTFPYIETRNFTPVDATKEQLFDLHHRLGIQRGVIVQTALHGYDNSATADAIATRPKDYLGVALAPAVTGTDELKKLYQQGFRGIRFNFMAHLKTKDSMADILALTHRLAPLGMHLQIHFEPSLVHSLSGELKKSAVPVMIDHMGRVDASLGVNHPDFQGLLQLLKDPKFHVKVSGLDRISKVPPYEDGVPFAKTLVDEFTDRCVWGTDWPHPNHHHIPDDGVLVNSIARIADNAEKIEHIMVKNPHHFYGFGNLV</sequence>
<dbReference type="EMBL" id="FWXJ01000001">
    <property type="protein sequence ID" value="SMC30293.1"/>
    <property type="molecule type" value="Genomic_DNA"/>
</dbReference>
<name>A0A1W1Y2A0_9BURK</name>
<protein>
    <submittedName>
        <fullName evidence="2">2-pyrone-4,6-dicarboxylate lactonase</fullName>
    </submittedName>
</protein>
<feature type="domain" description="Amidohydrolase-related" evidence="1">
    <location>
        <begin position="24"/>
        <end position="286"/>
    </location>
</feature>
<dbReference type="Gene3D" id="3.20.20.140">
    <property type="entry name" value="Metal-dependent hydrolases"/>
    <property type="match status" value="1"/>
</dbReference>
<dbReference type="InterPro" id="IPR052358">
    <property type="entry name" value="Aro_Compnd_Degr_Hydrolases"/>
</dbReference>
<proteinExistence type="predicted"/>
<dbReference type="Pfam" id="PF04909">
    <property type="entry name" value="Amidohydro_2"/>
    <property type="match status" value="1"/>
</dbReference>
<dbReference type="InterPro" id="IPR006680">
    <property type="entry name" value="Amidohydro-rel"/>
</dbReference>
<dbReference type="AlphaFoldDB" id="A0A1W1Y2A0"/>
<dbReference type="STRING" id="1938817.SAMN06296008_101137"/>
<gene>
    <name evidence="2" type="ORF">SAMN06296008_101137</name>
</gene>